<dbReference type="PANTHER" id="PTHR46781">
    <property type="entry name" value="ALPHA 1,4-GLYCOSYLTRANSFERASE FAMILY PROTEIN"/>
    <property type="match status" value="1"/>
</dbReference>
<dbReference type="STRING" id="4540.A0A3L6Q911"/>
<gene>
    <name evidence="4" type="ORF">C2845_PM15G15400</name>
</gene>
<keyword evidence="2" id="KW-1133">Transmembrane helix</keyword>
<sequence>MAAAAAKAQQAASSMVVAPPASPSPTTMPAAARKPLHLLLLSLSLPALLLLLSLVFLLSHTTFSLLICPLLPRPPSRRNATTTSASNDSLGASMDKTMQAFHASTPPPPSRRNATATSSSGASLDVSTDKTVRASHASVAAAPPPPPLPDAPASAAKIGRNSKKASAKRNKSLLKLLLRSTPQTRRFAARADELFAAPCAARFFMTWLSSLAQFGRRELLVLESLLRWHRGARLLIASDTMDSAGGRDRLRPFLDRGFRVAVASPDFAYLLNGTPAEAWLGAVQRGGVSPGSVPLGQNLSNLLRLALLYRYGGVYLDADVVVLRPFSGLRNAIGAQAVDEATGDWRRLNNAVMVFDRAHPLLREFIAEFAAAFDGSKWGHNGPYLVSRVAARLRHRGPGLNLTVLPPRAFYLVHWSKIGGLFVAPKVRKDERWVKAKVENIKGESFGIHLWNRESRRLEMEEGSVIGRLISDSCLFCNSTMFVKQE</sequence>
<keyword evidence="5" id="KW-1185">Reference proteome</keyword>
<feature type="transmembrane region" description="Helical" evidence="2">
    <location>
        <begin position="38"/>
        <end position="58"/>
    </location>
</feature>
<protein>
    <recommendedName>
        <fullName evidence="3">Alpha 1,4-glycosyltransferase domain-containing protein</fullName>
    </recommendedName>
</protein>
<evidence type="ECO:0000259" key="3">
    <source>
        <dbReference type="Pfam" id="PF04572"/>
    </source>
</evidence>
<evidence type="ECO:0000256" key="2">
    <source>
        <dbReference type="SAM" id="Phobius"/>
    </source>
</evidence>
<dbReference type="InterPro" id="IPR029044">
    <property type="entry name" value="Nucleotide-diphossugar_trans"/>
</dbReference>
<dbReference type="InterPro" id="IPR007577">
    <property type="entry name" value="GlycoTrfase_DXD_sugar-bd_CS"/>
</dbReference>
<name>A0A3L6Q911_PANMI</name>
<feature type="domain" description="Alpha 1,4-glycosyltransferase" evidence="3">
    <location>
        <begin position="355"/>
        <end position="480"/>
    </location>
</feature>
<evidence type="ECO:0000256" key="1">
    <source>
        <dbReference type="SAM" id="MobiDB-lite"/>
    </source>
</evidence>
<dbReference type="Pfam" id="PF04488">
    <property type="entry name" value="Gly_transf_sug"/>
    <property type="match status" value="1"/>
</dbReference>
<accession>A0A3L6Q911</accession>
<evidence type="ECO:0000313" key="5">
    <source>
        <dbReference type="Proteomes" id="UP000275267"/>
    </source>
</evidence>
<dbReference type="Gene3D" id="3.90.550.20">
    <property type="match status" value="1"/>
</dbReference>
<keyword evidence="2" id="KW-0472">Membrane</keyword>
<feature type="compositionally biased region" description="Polar residues" evidence="1">
    <location>
        <begin position="112"/>
        <end position="126"/>
    </location>
</feature>
<dbReference type="AlphaFoldDB" id="A0A3L6Q911"/>
<evidence type="ECO:0000313" key="4">
    <source>
        <dbReference type="EMBL" id="RLM74641.1"/>
    </source>
</evidence>
<dbReference type="OrthoDB" id="409543at2759"/>
<dbReference type="Pfam" id="PF04572">
    <property type="entry name" value="Gb3_synth"/>
    <property type="match status" value="1"/>
</dbReference>
<dbReference type="SUPFAM" id="SSF53448">
    <property type="entry name" value="Nucleotide-diphospho-sugar transferases"/>
    <property type="match status" value="1"/>
</dbReference>
<dbReference type="PANTHER" id="PTHR46781:SF5">
    <property type="entry name" value="ALPHA 1,4-GLYCOSYLTRANSFERASE FAMILY PROTEIN"/>
    <property type="match status" value="1"/>
</dbReference>
<dbReference type="InterPro" id="IPR044789">
    <property type="entry name" value="Put_A1-4-GlycosylTfrase_plant"/>
</dbReference>
<dbReference type="EMBL" id="PQIB02000013">
    <property type="protein sequence ID" value="RLM74641.1"/>
    <property type="molecule type" value="Genomic_DNA"/>
</dbReference>
<reference evidence="5" key="1">
    <citation type="journal article" date="2019" name="Nat. Commun.">
        <title>The genome of broomcorn millet.</title>
        <authorList>
            <person name="Zou C."/>
            <person name="Miki D."/>
            <person name="Li D."/>
            <person name="Tang Q."/>
            <person name="Xiao L."/>
            <person name="Rajput S."/>
            <person name="Deng P."/>
            <person name="Jia W."/>
            <person name="Huang R."/>
            <person name="Zhang M."/>
            <person name="Sun Y."/>
            <person name="Hu J."/>
            <person name="Fu X."/>
            <person name="Schnable P.S."/>
            <person name="Li F."/>
            <person name="Zhang H."/>
            <person name="Feng B."/>
            <person name="Zhu X."/>
            <person name="Liu R."/>
            <person name="Schnable J.C."/>
            <person name="Zhu J.-K."/>
            <person name="Zhang H."/>
        </authorList>
    </citation>
    <scope>NUCLEOTIDE SEQUENCE [LARGE SCALE GENOMIC DNA]</scope>
</reference>
<feature type="region of interest" description="Disordered" evidence="1">
    <location>
        <begin position="100"/>
        <end position="167"/>
    </location>
</feature>
<dbReference type="Proteomes" id="UP000275267">
    <property type="component" value="Unassembled WGS sequence"/>
</dbReference>
<comment type="caution">
    <text evidence="4">The sequence shown here is derived from an EMBL/GenBank/DDBJ whole genome shotgun (WGS) entry which is preliminary data.</text>
</comment>
<proteinExistence type="predicted"/>
<dbReference type="InterPro" id="IPR007652">
    <property type="entry name" value="A1-4-GlycosylTfrase_dom"/>
</dbReference>
<keyword evidence="2" id="KW-0812">Transmembrane</keyword>
<organism evidence="4 5">
    <name type="scientific">Panicum miliaceum</name>
    <name type="common">Proso millet</name>
    <name type="synonym">Broomcorn millet</name>
    <dbReference type="NCBI Taxonomy" id="4540"/>
    <lineage>
        <taxon>Eukaryota</taxon>
        <taxon>Viridiplantae</taxon>
        <taxon>Streptophyta</taxon>
        <taxon>Embryophyta</taxon>
        <taxon>Tracheophyta</taxon>
        <taxon>Spermatophyta</taxon>
        <taxon>Magnoliopsida</taxon>
        <taxon>Liliopsida</taxon>
        <taxon>Poales</taxon>
        <taxon>Poaceae</taxon>
        <taxon>PACMAD clade</taxon>
        <taxon>Panicoideae</taxon>
        <taxon>Panicodae</taxon>
        <taxon>Paniceae</taxon>
        <taxon>Panicinae</taxon>
        <taxon>Panicum</taxon>
        <taxon>Panicum sect. Panicum</taxon>
    </lineage>
</organism>